<evidence type="ECO:0000313" key="3">
    <source>
        <dbReference type="EMBL" id="MFA9476871.1"/>
    </source>
</evidence>
<accession>A0ABV4U020</accession>
<dbReference type="SUPFAM" id="SSF54373">
    <property type="entry name" value="FAD-linked reductases, C-terminal domain"/>
    <property type="match status" value="1"/>
</dbReference>
<dbReference type="Gene3D" id="3.50.50.60">
    <property type="entry name" value="FAD/NAD(P)-binding domain"/>
    <property type="match status" value="2"/>
</dbReference>
<organism evidence="3 4">
    <name type="scientific">Natronomicrosphaera hydrolytica</name>
    <dbReference type="NCBI Taxonomy" id="3242702"/>
    <lineage>
        <taxon>Bacteria</taxon>
        <taxon>Pseudomonadati</taxon>
        <taxon>Planctomycetota</taxon>
        <taxon>Phycisphaerae</taxon>
        <taxon>Phycisphaerales</taxon>
        <taxon>Phycisphaeraceae</taxon>
        <taxon>Natronomicrosphaera</taxon>
    </lineage>
</organism>
<protein>
    <submittedName>
        <fullName evidence="3">NAD(P)/FAD-dependent oxidoreductase</fullName>
        <ecNumber evidence="3">1.-.-.-</ecNumber>
    </submittedName>
</protein>
<dbReference type="Gene3D" id="3.30.9.10">
    <property type="entry name" value="D-Amino Acid Oxidase, subunit A, domain 2"/>
    <property type="match status" value="1"/>
</dbReference>
<evidence type="ECO:0000256" key="1">
    <source>
        <dbReference type="ARBA" id="ARBA00023002"/>
    </source>
</evidence>
<dbReference type="PANTHER" id="PTHR13847:SF289">
    <property type="entry name" value="GLYCINE OXIDASE"/>
    <property type="match status" value="1"/>
</dbReference>
<gene>
    <name evidence="3" type="ORF">ACERK3_01060</name>
</gene>
<dbReference type="EC" id="1.-.-.-" evidence="3"/>
<comment type="caution">
    <text evidence="3">The sequence shown here is derived from an EMBL/GenBank/DDBJ whole genome shotgun (WGS) entry which is preliminary data.</text>
</comment>
<keyword evidence="1 3" id="KW-0560">Oxidoreductase</keyword>
<dbReference type="EMBL" id="JBGUBD010000001">
    <property type="protein sequence ID" value="MFA9476871.1"/>
    <property type="molecule type" value="Genomic_DNA"/>
</dbReference>
<name>A0ABV4U020_9BACT</name>
<dbReference type="PANTHER" id="PTHR13847">
    <property type="entry name" value="SARCOSINE DEHYDROGENASE-RELATED"/>
    <property type="match status" value="1"/>
</dbReference>
<dbReference type="GO" id="GO:0016491">
    <property type="term" value="F:oxidoreductase activity"/>
    <property type="evidence" value="ECO:0007669"/>
    <property type="project" value="UniProtKB-KW"/>
</dbReference>
<dbReference type="SUPFAM" id="SSF51905">
    <property type="entry name" value="FAD/NAD(P)-binding domain"/>
    <property type="match status" value="1"/>
</dbReference>
<dbReference type="RefSeq" id="WP_425343796.1">
    <property type="nucleotide sequence ID" value="NZ_JBGUBD010000001.1"/>
</dbReference>
<evidence type="ECO:0000313" key="4">
    <source>
        <dbReference type="Proteomes" id="UP001575105"/>
    </source>
</evidence>
<dbReference type="InterPro" id="IPR036188">
    <property type="entry name" value="FAD/NAD-bd_sf"/>
</dbReference>
<dbReference type="InterPro" id="IPR006076">
    <property type="entry name" value="FAD-dep_OxRdtase"/>
</dbReference>
<sequence>MQTIRQRKVGLSAMQSEHVVIVGGGIVGLSAASFLKRKGARVTLLERDGFASSASTGNAGFIVLGHPPLPRPGLTSQALKMLFDPANPLYVPPRFDPALFRWLWQFRKACNEKQFHHSMEVLAEFGWIAGKAFDEIVNEAKLDCDYHRDGWLEIFETEKRFEHGRADADILKKHGYQFDELTGDEIRQQEPALRDNVVGAICYKDSGWADPGRCVAALAEHVKQQGVDIRVGAAVSRLVTSGDHAHGVELETGDMIEADQVVVAAGIWSQQLAQTVGLRVPMQAAKGYHINLAMPDVAPTRACLLAEAFVAVNPSCQGLRLAGTLEFSGINHNVVERRLNMLRINAARFLKGVDEAAELSTWCGLRPCTADGLPVIGRSPRIDNVIIATGHAMLGFGLGPGTGQLIAELVANEPPTMNLDAMSPARYA</sequence>
<feature type="domain" description="FAD dependent oxidoreductase" evidence="2">
    <location>
        <begin position="18"/>
        <end position="409"/>
    </location>
</feature>
<dbReference type="Pfam" id="PF01266">
    <property type="entry name" value="DAO"/>
    <property type="match status" value="1"/>
</dbReference>
<reference evidence="3 4" key="1">
    <citation type="submission" date="2024-08" db="EMBL/GenBank/DDBJ databases">
        <title>Whole-genome sequencing of halo(alkali)philic microorganisms from hypersaline lakes.</title>
        <authorList>
            <person name="Sorokin D.Y."/>
            <person name="Merkel A.Y."/>
            <person name="Messina E."/>
            <person name="Yakimov M."/>
        </authorList>
    </citation>
    <scope>NUCLEOTIDE SEQUENCE [LARGE SCALE GENOMIC DNA]</scope>
    <source>
        <strain evidence="3 4">AB-hyl4</strain>
    </source>
</reference>
<dbReference type="Proteomes" id="UP001575105">
    <property type="component" value="Unassembled WGS sequence"/>
</dbReference>
<keyword evidence="4" id="KW-1185">Reference proteome</keyword>
<proteinExistence type="predicted"/>
<evidence type="ECO:0000259" key="2">
    <source>
        <dbReference type="Pfam" id="PF01266"/>
    </source>
</evidence>